<dbReference type="AlphaFoldDB" id="A0AAN9T6T4"/>
<gene>
    <name evidence="2" type="ORF">V9T40_012233</name>
</gene>
<evidence type="ECO:0000256" key="1">
    <source>
        <dbReference type="SAM" id="Phobius"/>
    </source>
</evidence>
<dbReference type="EMBL" id="JBBCAQ010000036">
    <property type="protein sequence ID" value="KAK7575947.1"/>
    <property type="molecule type" value="Genomic_DNA"/>
</dbReference>
<feature type="transmembrane region" description="Helical" evidence="1">
    <location>
        <begin position="139"/>
        <end position="158"/>
    </location>
</feature>
<feature type="transmembrane region" description="Helical" evidence="1">
    <location>
        <begin position="21"/>
        <end position="42"/>
    </location>
</feature>
<keyword evidence="1" id="KW-0812">Transmembrane</keyword>
<keyword evidence="1" id="KW-1133">Transmembrane helix</keyword>
<feature type="transmembrane region" description="Helical" evidence="1">
    <location>
        <begin position="114"/>
        <end position="133"/>
    </location>
</feature>
<dbReference type="Gene3D" id="1.20.1070.10">
    <property type="entry name" value="Rhodopsin 7-helix transmembrane proteins"/>
    <property type="match status" value="1"/>
</dbReference>
<proteinExistence type="predicted"/>
<name>A0AAN9T6T4_9HEMI</name>
<evidence type="ECO:0000313" key="2">
    <source>
        <dbReference type="EMBL" id="KAK7575947.1"/>
    </source>
</evidence>
<dbReference type="Proteomes" id="UP001367676">
    <property type="component" value="Unassembled WGS sequence"/>
</dbReference>
<organism evidence="2 3">
    <name type="scientific">Parthenolecanium corni</name>
    <dbReference type="NCBI Taxonomy" id="536013"/>
    <lineage>
        <taxon>Eukaryota</taxon>
        <taxon>Metazoa</taxon>
        <taxon>Ecdysozoa</taxon>
        <taxon>Arthropoda</taxon>
        <taxon>Hexapoda</taxon>
        <taxon>Insecta</taxon>
        <taxon>Pterygota</taxon>
        <taxon>Neoptera</taxon>
        <taxon>Paraneoptera</taxon>
        <taxon>Hemiptera</taxon>
        <taxon>Sternorrhyncha</taxon>
        <taxon>Coccoidea</taxon>
        <taxon>Coccidae</taxon>
        <taxon>Parthenolecanium</taxon>
    </lineage>
</organism>
<reference evidence="2 3" key="1">
    <citation type="submission" date="2024-03" db="EMBL/GenBank/DDBJ databases">
        <title>Adaptation during the transition from Ophiocordyceps entomopathogen to insect associate is accompanied by gene loss and intensified selection.</title>
        <authorList>
            <person name="Ward C.M."/>
            <person name="Onetto C.A."/>
            <person name="Borneman A.R."/>
        </authorList>
    </citation>
    <scope>NUCLEOTIDE SEQUENCE [LARGE SCALE GENOMIC DNA]</scope>
    <source>
        <strain evidence="2">AWRI1</strain>
        <tissue evidence="2">Single Adult Female</tissue>
    </source>
</reference>
<comment type="caution">
    <text evidence="2">The sequence shown here is derived from an EMBL/GenBank/DDBJ whole genome shotgun (WGS) entry which is preliminary data.</text>
</comment>
<keyword evidence="3" id="KW-1185">Reference proteome</keyword>
<keyword evidence="1" id="KW-0472">Membrane</keyword>
<evidence type="ECO:0000313" key="3">
    <source>
        <dbReference type="Proteomes" id="UP001367676"/>
    </source>
</evidence>
<sequence>MGLNDDVTQNRLQIRIQREKSYILHMSPVVPLLVTIAAFIFGSSPADLYCQPVLGLDKYECLLSEVPGFTSFFIIPAFSLFVLNIYFLVRVGCLVFPRQDIKEVRQKFKTRSGFATMLSPTWMIGSLLMLTHYELPVSDVLICMVHILQAAFFLVFAFNQWLDRIMQKYEEIENDLFGDTMYFQTNTSSVTLTKDCQLLGVIRHRSEQHENENLYS</sequence>
<protein>
    <submittedName>
        <fullName evidence="2">Uncharacterized protein</fullName>
    </submittedName>
</protein>
<feature type="transmembrane region" description="Helical" evidence="1">
    <location>
        <begin position="72"/>
        <end position="93"/>
    </location>
</feature>
<accession>A0AAN9T6T4</accession>